<evidence type="ECO:0000313" key="1">
    <source>
        <dbReference type="EMBL" id="KAI2385925.1"/>
    </source>
</evidence>
<comment type="caution">
    <text evidence="1">The sequence shown here is derived from an EMBL/GenBank/DDBJ whole genome shotgun (WGS) entry which is preliminary data.</text>
</comment>
<keyword evidence="1" id="KW-0808">Transferase</keyword>
<name>A0ACB8UV59_9EURO</name>
<organism evidence="1">
    <name type="scientific">Ophidiomyces ophidiicola</name>
    <dbReference type="NCBI Taxonomy" id="1387563"/>
    <lineage>
        <taxon>Eukaryota</taxon>
        <taxon>Fungi</taxon>
        <taxon>Dikarya</taxon>
        <taxon>Ascomycota</taxon>
        <taxon>Pezizomycotina</taxon>
        <taxon>Eurotiomycetes</taxon>
        <taxon>Eurotiomycetidae</taxon>
        <taxon>Onygenales</taxon>
        <taxon>Onygenaceae</taxon>
        <taxon>Ophidiomyces</taxon>
    </lineage>
</organism>
<dbReference type="EC" id="2.1.1.35" evidence="1"/>
<dbReference type="EMBL" id="JALBCA010000053">
    <property type="protein sequence ID" value="KAI2385925.1"/>
    <property type="molecule type" value="Genomic_DNA"/>
</dbReference>
<gene>
    <name evidence="1" type="primary">TRM2</name>
    <name evidence="1" type="ORF">LOY88_003845</name>
</gene>
<proteinExistence type="predicted"/>
<reference evidence="1" key="1">
    <citation type="journal article" date="2022" name="bioRxiv">
        <title>Population genetic analysis of Ophidiomyces ophidiicola, the causative agent of snake fungal disease, indicates recent introductions to the USA.</title>
        <authorList>
            <person name="Ladner J.T."/>
            <person name="Palmer J.M."/>
            <person name="Ettinger C.L."/>
            <person name="Stajich J.E."/>
            <person name="Farrell T.M."/>
            <person name="Glorioso B.M."/>
            <person name="Lawson B."/>
            <person name="Price S.J."/>
            <person name="Stengle A.G."/>
            <person name="Grear D.A."/>
            <person name="Lorch J.M."/>
        </authorList>
    </citation>
    <scope>NUCLEOTIDE SEQUENCE</scope>
    <source>
        <strain evidence="1">NWHC 24266-5</strain>
    </source>
</reference>
<sequence length="533" mass="59587">MHHTISRGPKSGDNISRKRKRGNEKSTSDRGTEDDVLLRDIRHLLGKTAVKPECTKNITPAIIHAGKDADIPETEVTISELSSTGDGLALSPAFDHVYSVPFTVPGDIVRIRVYRTMLRESYSLADLVEVVKPSQHRNDSLVSCQYFAKCGGCQFQMLPYEYQLKHKKRVIEKAYVNFSGLDSEHVPIIHDTMASPLQYGYRTKLTPHFSLPGRTKKMTHNVTETPNIGFMMKGRRKVMDIEDCPLGTDIVRTGLTKERKRVADNLCQFKAGATLLIRENTLRLPKDAAKETKVEKDDQRDIIQTHFSDYIEEKSYITDQNAISSEYIDDFLFHNVAGTFFQNNNSILSPFTQYVRDHALPPSPPDSEISPAKLKYLLDAYCGSGLFTITLSSLFRSSLGVDVSKGSIESARENARLNNLKNTGFAAADAAKLFQDVPYPPDQTLLVIDPPRKGCDMNFLDQMLVFGPARVVYVSCNVHTQARDVGVLVRGDTSEGKGKSAIRYKIESIRGFDFFPQTGHVESVAILNKVVDD</sequence>
<keyword evidence="1" id="KW-0489">Methyltransferase</keyword>
<protein>
    <submittedName>
        <fullName evidence="1">tRNA(M5U54)methyltransferase</fullName>
        <ecNumber evidence="1">2.1.1.35</ecNumber>
    </submittedName>
</protein>
<accession>A0ACB8UV59</accession>